<gene>
    <name evidence="6" type="ORF">GCM10012285_10580</name>
</gene>
<evidence type="ECO:0000313" key="7">
    <source>
        <dbReference type="Proteomes" id="UP000600080"/>
    </source>
</evidence>
<dbReference type="PANTHER" id="PTHR48050:SF13">
    <property type="entry name" value="STEROL 3-BETA-GLUCOSYLTRANSFERASE UGT80A2"/>
    <property type="match status" value="1"/>
</dbReference>
<dbReference type="PANTHER" id="PTHR48050">
    <property type="entry name" value="STEROL 3-BETA-GLUCOSYLTRANSFERASE"/>
    <property type="match status" value="1"/>
</dbReference>
<feature type="domain" description="Erythromycin biosynthesis protein CIII-like C-terminal" evidence="4">
    <location>
        <begin position="239"/>
        <end position="383"/>
    </location>
</feature>
<dbReference type="InterPro" id="IPR048284">
    <property type="entry name" value="EryCIII-like_N"/>
</dbReference>
<evidence type="ECO:0000259" key="4">
    <source>
        <dbReference type="Pfam" id="PF06722"/>
    </source>
</evidence>
<sequence length="388" mass="41239">MKVLMTSISAPGHVTPMVPLAWALRGAGHEVVVGGQPNLMPAVRGAGLCGRPIGEAFEQLLHLRNMLPDGATPIEAWGRVVDPLYASAARTWAHQAHRTVDEYLDFCRSWAPDLIISEPFEFCARLLGGVLEVPWVRHGIGLTGRAARFEQTAAEALIPVVGRLGLKEGAPEPVLTLDNCPPSFGQTGAATHRPMRYVAYNGTGAVPDWALKRTGVRRVCISLGTQTLVLNGVPLLRRIIEAVSGTDGVDVVVALAATDQESLGTVPEGVRVVESLPLNVFLDRCDVVIHHGGAGSSLTATAFGLPQLVVPQFLDQFEYGDQLAAVGAGITMDSAEKQNGVHEIRKAVLELLNNPVHARSARGLRGEMQAMPSPGDTVAVLERLAASV</sequence>
<dbReference type="Pfam" id="PF21036">
    <property type="entry name" value="EryCIII-like_N"/>
    <property type="match status" value="1"/>
</dbReference>
<proteinExistence type="inferred from homology"/>
<dbReference type="Pfam" id="PF06722">
    <property type="entry name" value="EryCIII-like_C"/>
    <property type="match status" value="1"/>
</dbReference>
<comment type="similarity">
    <text evidence="1">Belongs to the glycosyltransferase 28 family.</text>
</comment>
<dbReference type="InterPro" id="IPR050426">
    <property type="entry name" value="Glycosyltransferase_28"/>
</dbReference>
<evidence type="ECO:0000256" key="2">
    <source>
        <dbReference type="ARBA" id="ARBA00022676"/>
    </source>
</evidence>
<keyword evidence="3 6" id="KW-0808">Transferase</keyword>
<evidence type="ECO:0000313" key="6">
    <source>
        <dbReference type="EMBL" id="GGN36613.1"/>
    </source>
</evidence>
<comment type="caution">
    <text evidence="6">The sequence shown here is derived from an EMBL/GenBank/DDBJ whole genome shotgun (WGS) entry which is preliminary data.</text>
</comment>
<dbReference type="GO" id="GO:0016740">
    <property type="term" value="F:transferase activity"/>
    <property type="evidence" value="ECO:0007669"/>
    <property type="project" value="UniProtKB-KW"/>
</dbReference>
<reference evidence="7" key="1">
    <citation type="journal article" date="2019" name="Int. J. Syst. Evol. Microbiol.">
        <title>The Global Catalogue of Microorganisms (GCM) 10K type strain sequencing project: providing services to taxonomists for standard genome sequencing and annotation.</title>
        <authorList>
            <consortium name="The Broad Institute Genomics Platform"/>
            <consortium name="The Broad Institute Genome Sequencing Center for Infectious Disease"/>
            <person name="Wu L."/>
            <person name="Ma J."/>
        </authorList>
    </citation>
    <scope>NUCLEOTIDE SEQUENCE [LARGE SCALE GENOMIC DNA]</scope>
    <source>
        <strain evidence="7">CGMCC 4.7323</strain>
    </source>
</reference>
<dbReference type="Gene3D" id="3.40.50.2000">
    <property type="entry name" value="Glycogen Phosphorylase B"/>
    <property type="match status" value="2"/>
</dbReference>
<keyword evidence="2" id="KW-0328">Glycosyltransferase</keyword>
<dbReference type="CDD" id="cd03784">
    <property type="entry name" value="GT1_Gtf-like"/>
    <property type="match status" value="1"/>
</dbReference>
<dbReference type="InterPro" id="IPR010610">
    <property type="entry name" value="EryCIII-like_C"/>
</dbReference>
<dbReference type="Proteomes" id="UP000600080">
    <property type="component" value="Unassembled WGS sequence"/>
</dbReference>
<evidence type="ECO:0000259" key="5">
    <source>
        <dbReference type="Pfam" id="PF21036"/>
    </source>
</evidence>
<feature type="domain" description="Erythromycin biosynthesis protein CIII-like N-terminal" evidence="5">
    <location>
        <begin position="22"/>
        <end position="224"/>
    </location>
</feature>
<evidence type="ECO:0000256" key="1">
    <source>
        <dbReference type="ARBA" id="ARBA00006962"/>
    </source>
</evidence>
<dbReference type="EMBL" id="BMND01000003">
    <property type="protein sequence ID" value="GGN36613.1"/>
    <property type="molecule type" value="Genomic_DNA"/>
</dbReference>
<organism evidence="6 7">
    <name type="scientific">Streptomyces kronopolitis</name>
    <dbReference type="NCBI Taxonomy" id="1612435"/>
    <lineage>
        <taxon>Bacteria</taxon>
        <taxon>Bacillati</taxon>
        <taxon>Actinomycetota</taxon>
        <taxon>Actinomycetes</taxon>
        <taxon>Kitasatosporales</taxon>
        <taxon>Streptomycetaceae</taxon>
        <taxon>Streptomyces</taxon>
    </lineage>
</organism>
<evidence type="ECO:0000256" key="3">
    <source>
        <dbReference type="ARBA" id="ARBA00022679"/>
    </source>
</evidence>
<name>A0ABQ2J1N3_9ACTN</name>
<accession>A0ABQ2J1N3</accession>
<dbReference type="InterPro" id="IPR002213">
    <property type="entry name" value="UDP_glucos_trans"/>
</dbReference>
<protein>
    <submittedName>
        <fullName evidence="6">Glycosyl transferase</fullName>
    </submittedName>
</protein>
<dbReference type="SUPFAM" id="SSF53756">
    <property type="entry name" value="UDP-Glycosyltransferase/glycogen phosphorylase"/>
    <property type="match status" value="1"/>
</dbReference>
<keyword evidence="7" id="KW-1185">Reference proteome</keyword>